<feature type="domain" description="UAS" evidence="2">
    <location>
        <begin position="184"/>
        <end position="316"/>
    </location>
</feature>
<dbReference type="SUPFAM" id="SSF52833">
    <property type="entry name" value="Thioredoxin-like"/>
    <property type="match status" value="1"/>
</dbReference>
<dbReference type="PANTHER" id="PTHR23322">
    <property type="entry name" value="FAS-ASSOCIATED PROTEIN"/>
    <property type="match status" value="1"/>
</dbReference>
<evidence type="ECO:0000256" key="1">
    <source>
        <dbReference type="SAM" id="Coils"/>
    </source>
</evidence>
<name>J3NUL2_GAET3</name>
<reference evidence="5" key="1">
    <citation type="submission" date="2010-07" db="EMBL/GenBank/DDBJ databases">
        <title>The genome sequence of Gaeumannomyces graminis var. tritici strain R3-111a-1.</title>
        <authorList>
            <consortium name="The Broad Institute Genome Sequencing Platform"/>
            <person name="Ma L.-J."/>
            <person name="Dead R."/>
            <person name="Young S."/>
            <person name="Zeng Q."/>
            <person name="Koehrsen M."/>
            <person name="Alvarado L."/>
            <person name="Berlin A."/>
            <person name="Chapman S.B."/>
            <person name="Chen Z."/>
            <person name="Freedman E."/>
            <person name="Gellesch M."/>
            <person name="Goldberg J."/>
            <person name="Griggs A."/>
            <person name="Gujja S."/>
            <person name="Heilman E.R."/>
            <person name="Heiman D."/>
            <person name="Hepburn T."/>
            <person name="Howarth C."/>
            <person name="Jen D."/>
            <person name="Larson L."/>
            <person name="Mehta T."/>
            <person name="Neiman D."/>
            <person name="Pearson M."/>
            <person name="Roberts A."/>
            <person name="Saif S."/>
            <person name="Shea T."/>
            <person name="Shenoy N."/>
            <person name="Sisk P."/>
            <person name="Stolte C."/>
            <person name="Sykes S."/>
            <person name="Walk T."/>
            <person name="White J."/>
            <person name="Yandava C."/>
            <person name="Haas B."/>
            <person name="Nusbaum C."/>
            <person name="Birren B."/>
        </authorList>
    </citation>
    <scope>NUCLEOTIDE SEQUENCE [LARGE SCALE GENOMIC DNA]</scope>
    <source>
        <strain evidence="5">R3-111a-1</strain>
    </source>
</reference>
<dbReference type="RefSeq" id="XP_009221030.1">
    <property type="nucleotide sequence ID" value="XM_009222766.1"/>
</dbReference>
<keyword evidence="5" id="KW-1185">Reference proteome</keyword>
<dbReference type="Gene3D" id="3.40.30.10">
    <property type="entry name" value="Glutaredoxin"/>
    <property type="match status" value="1"/>
</dbReference>
<dbReference type="Gene3D" id="3.10.20.90">
    <property type="entry name" value="Phosphatidylinositol 3-kinase Catalytic Subunit, Chain A, domain 1"/>
    <property type="match status" value="1"/>
</dbReference>
<feature type="coiled-coil region" evidence="1">
    <location>
        <begin position="364"/>
        <end position="392"/>
    </location>
</feature>
<dbReference type="GO" id="GO:0005783">
    <property type="term" value="C:endoplasmic reticulum"/>
    <property type="evidence" value="ECO:0007669"/>
    <property type="project" value="TreeGrafter"/>
</dbReference>
<dbReference type="Gene3D" id="1.10.8.10">
    <property type="entry name" value="DNA helicase RuvA subunit, C-terminal domain"/>
    <property type="match status" value="1"/>
</dbReference>
<dbReference type="SUPFAM" id="SSF54236">
    <property type="entry name" value="Ubiquitin-like"/>
    <property type="match status" value="1"/>
</dbReference>
<dbReference type="GO" id="GO:0043130">
    <property type="term" value="F:ubiquitin binding"/>
    <property type="evidence" value="ECO:0007669"/>
    <property type="project" value="TreeGrafter"/>
</dbReference>
<dbReference type="Pfam" id="PF14555">
    <property type="entry name" value="UBA_4"/>
    <property type="match status" value="1"/>
</dbReference>
<dbReference type="OrthoDB" id="1026733at2759"/>
<dbReference type="HOGENOM" id="CLU_020031_2_0_1"/>
<proteinExistence type="predicted"/>
<evidence type="ECO:0000313" key="5">
    <source>
        <dbReference type="Proteomes" id="UP000006039"/>
    </source>
</evidence>
<dbReference type="PANTHER" id="PTHR23322:SF1">
    <property type="entry name" value="FAS-ASSOCIATED FACTOR 2"/>
    <property type="match status" value="1"/>
</dbReference>
<sequence length="514" mass="57334">MAENGDVDLSGLSDSQQEALQQYTMITDQDVKDAIPLLQRSQWNAQIAIAKFFDGEGPDPLAAAIAEREAYNSIPVVPPNGTIRYESLQDSLEGYNSSDGHVHRTEAAPRVVPQPTTTYRPPFLLSIVMAPFNIMYRLSRILFRTVFHLLSFIPRPLLPRALGTALTKSTYGRRQLMPRDSAARFKREMEETYGADDLPWFDGGSAQAYDLAKRELKFLLIVLLSPEHDDTDTFVREVLLAPEVMAYVKDPANNILLWGGNVLDSEAYQVANEYKCTMFPFSCLVCLTPKEGSTRMGTIKRTIGPTTAERFLAGIRTAIGKHAPDLDGVRAERVAQAAARSLREDQDSAYERSLAKDREKARLRRQQEAEAAAAEKRALEEAEAAARRAEARSQWKVWRAAMIAPEPPAGDGKEVVRLALMMPENTGAGRIVRRFAAHTTIEELYAFVECYGVEGSEKAPLGPPVNYKHEYEFRIVSVMPREVYEPSETETVGKKIGRSGNLIVEATVFDDDDE</sequence>
<dbReference type="InterPro" id="IPR006577">
    <property type="entry name" value="UAS"/>
</dbReference>
<dbReference type="FunCoup" id="J3NUL2">
    <property type="interactions" value="28"/>
</dbReference>
<reference evidence="3" key="2">
    <citation type="submission" date="2010-07" db="EMBL/GenBank/DDBJ databases">
        <authorList>
            <consortium name="The Broad Institute Genome Sequencing Platform"/>
            <consortium name="Broad Institute Genome Sequencing Center for Infectious Disease"/>
            <person name="Ma L.-J."/>
            <person name="Dead R."/>
            <person name="Young S."/>
            <person name="Zeng Q."/>
            <person name="Koehrsen M."/>
            <person name="Alvarado L."/>
            <person name="Berlin A."/>
            <person name="Chapman S.B."/>
            <person name="Chen Z."/>
            <person name="Freedman E."/>
            <person name="Gellesch M."/>
            <person name="Goldberg J."/>
            <person name="Griggs A."/>
            <person name="Gujja S."/>
            <person name="Heilman E.R."/>
            <person name="Heiman D."/>
            <person name="Hepburn T."/>
            <person name="Howarth C."/>
            <person name="Jen D."/>
            <person name="Larson L."/>
            <person name="Mehta T."/>
            <person name="Neiman D."/>
            <person name="Pearson M."/>
            <person name="Roberts A."/>
            <person name="Saif S."/>
            <person name="Shea T."/>
            <person name="Shenoy N."/>
            <person name="Sisk P."/>
            <person name="Stolte C."/>
            <person name="Sykes S."/>
            <person name="Walk T."/>
            <person name="White J."/>
            <person name="Yandava C."/>
            <person name="Haas B."/>
            <person name="Nusbaum C."/>
            <person name="Birren B."/>
        </authorList>
    </citation>
    <scope>NUCLEOTIDE SEQUENCE</scope>
    <source>
        <strain evidence="3">R3-111a-1</strain>
    </source>
</reference>
<evidence type="ECO:0000313" key="3">
    <source>
        <dbReference type="EMBL" id="EJT79885.1"/>
    </source>
</evidence>
<dbReference type="GeneID" id="20345426"/>
<dbReference type="eggNOG" id="KOG1363">
    <property type="taxonomic scope" value="Eukaryota"/>
</dbReference>
<dbReference type="GO" id="GO:0036503">
    <property type="term" value="P:ERAD pathway"/>
    <property type="evidence" value="ECO:0007669"/>
    <property type="project" value="TreeGrafter"/>
</dbReference>
<reference evidence="3" key="3">
    <citation type="submission" date="2010-09" db="EMBL/GenBank/DDBJ databases">
        <title>Annotation of Gaeumannomyces graminis var. tritici R3-111a-1.</title>
        <authorList>
            <consortium name="The Broad Institute Genome Sequencing Platform"/>
            <person name="Ma L.-J."/>
            <person name="Dead R."/>
            <person name="Young S.K."/>
            <person name="Zeng Q."/>
            <person name="Gargeya S."/>
            <person name="Fitzgerald M."/>
            <person name="Haas B."/>
            <person name="Abouelleil A."/>
            <person name="Alvarado L."/>
            <person name="Arachchi H.M."/>
            <person name="Berlin A."/>
            <person name="Brown A."/>
            <person name="Chapman S.B."/>
            <person name="Chen Z."/>
            <person name="Dunbar C."/>
            <person name="Freedman E."/>
            <person name="Gearin G."/>
            <person name="Gellesch M."/>
            <person name="Goldberg J."/>
            <person name="Griggs A."/>
            <person name="Gujja S."/>
            <person name="Heiman D."/>
            <person name="Howarth C."/>
            <person name="Larson L."/>
            <person name="Lui A."/>
            <person name="MacDonald P.J.P."/>
            <person name="Mehta T."/>
            <person name="Montmayeur A."/>
            <person name="Murphy C."/>
            <person name="Neiman D."/>
            <person name="Pearson M."/>
            <person name="Priest M."/>
            <person name="Roberts A."/>
            <person name="Saif S."/>
            <person name="Shea T."/>
            <person name="Shenoy N."/>
            <person name="Sisk P."/>
            <person name="Stolte C."/>
            <person name="Sykes S."/>
            <person name="Yandava C."/>
            <person name="Wortman J."/>
            <person name="Nusbaum C."/>
            <person name="Birren B."/>
        </authorList>
    </citation>
    <scope>NUCLEOTIDE SEQUENCE</scope>
    <source>
        <strain evidence="3">R3-111a-1</strain>
    </source>
</reference>
<dbReference type="SMART" id="SM00594">
    <property type="entry name" value="UAS"/>
    <property type="match status" value="1"/>
</dbReference>
<dbReference type="STRING" id="644352.J3NUL2"/>
<organism evidence="3">
    <name type="scientific">Gaeumannomyces tritici (strain R3-111a-1)</name>
    <name type="common">Wheat and barley take-all root rot fungus</name>
    <name type="synonym">Gaeumannomyces graminis var. tritici</name>
    <dbReference type="NCBI Taxonomy" id="644352"/>
    <lineage>
        <taxon>Eukaryota</taxon>
        <taxon>Fungi</taxon>
        <taxon>Dikarya</taxon>
        <taxon>Ascomycota</taxon>
        <taxon>Pezizomycotina</taxon>
        <taxon>Sordariomycetes</taxon>
        <taxon>Sordariomycetidae</taxon>
        <taxon>Magnaporthales</taxon>
        <taxon>Magnaporthaceae</taxon>
        <taxon>Gaeumannomyces</taxon>
    </lineage>
</organism>
<dbReference type="InterPro" id="IPR036249">
    <property type="entry name" value="Thioredoxin-like_sf"/>
</dbReference>
<reference evidence="4" key="4">
    <citation type="journal article" date="2015" name="G3 (Bethesda)">
        <title>Genome sequences of three phytopathogenic species of the Magnaporthaceae family of fungi.</title>
        <authorList>
            <person name="Okagaki L.H."/>
            <person name="Nunes C.C."/>
            <person name="Sailsbery J."/>
            <person name="Clay B."/>
            <person name="Brown D."/>
            <person name="John T."/>
            <person name="Oh Y."/>
            <person name="Young N."/>
            <person name="Fitzgerald M."/>
            <person name="Haas B.J."/>
            <person name="Zeng Q."/>
            <person name="Young S."/>
            <person name="Adiconis X."/>
            <person name="Fan L."/>
            <person name="Levin J.Z."/>
            <person name="Mitchell T.K."/>
            <person name="Okubara P.A."/>
            <person name="Farman M.L."/>
            <person name="Kohn L.M."/>
            <person name="Birren B."/>
            <person name="Ma L.-J."/>
            <person name="Dean R.A."/>
        </authorList>
    </citation>
    <scope>NUCLEOTIDE SEQUENCE</scope>
    <source>
        <strain evidence="4">R3-111a-1</strain>
    </source>
</reference>
<reference evidence="4" key="5">
    <citation type="submission" date="2018-04" db="UniProtKB">
        <authorList>
            <consortium name="EnsemblFungi"/>
        </authorList>
    </citation>
    <scope>IDENTIFICATION</scope>
    <source>
        <strain evidence="4">R3-111a-1</strain>
    </source>
</reference>
<dbReference type="InterPro" id="IPR029071">
    <property type="entry name" value="Ubiquitin-like_domsf"/>
</dbReference>
<dbReference type="Proteomes" id="UP000006039">
    <property type="component" value="Unassembled WGS sequence"/>
</dbReference>
<dbReference type="EnsemblFungi" id="EJT79885">
    <property type="protein sequence ID" value="EJT79885"/>
    <property type="gene ID" value="GGTG_04968"/>
</dbReference>
<keyword evidence="1" id="KW-0175">Coiled coil</keyword>
<evidence type="ECO:0000313" key="4">
    <source>
        <dbReference type="EnsemblFungi" id="EJT79885"/>
    </source>
</evidence>
<accession>J3NUL2</accession>
<dbReference type="AlphaFoldDB" id="J3NUL2"/>
<dbReference type="VEuPathDB" id="FungiDB:GGTG_04968"/>
<evidence type="ECO:0000259" key="2">
    <source>
        <dbReference type="SMART" id="SM00594"/>
    </source>
</evidence>
<dbReference type="InterPro" id="IPR050730">
    <property type="entry name" value="UBX_domain-protein"/>
</dbReference>
<protein>
    <submittedName>
        <fullName evidence="3">UBX domain-containing protein 8</fullName>
    </submittedName>
</protein>
<dbReference type="SUPFAM" id="SSF46934">
    <property type="entry name" value="UBA-like"/>
    <property type="match status" value="1"/>
</dbReference>
<dbReference type="EMBL" id="GL385396">
    <property type="protein sequence ID" value="EJT79885.1"/>
    <property type="molecule type" value="Genomic_DNA"/>
</dbReference>
<gene>
    <name evidence="4" type="primary">20345426</name>
    <name evidence="3" type="ORF">GGTG_04968</name>
</gene>
<dbReference type="InterPro" id="IPR009060">
    <property type="entry name" value="UBA-like_sf"/>
</dbReference>